<name>A0A437MUH2_9SPHI</name>
<sequence length="164" mass="19058">MKIHLSTEATPLAKQRLDQVISIDANLKKELSDKNYGEGIKEIFVVLNSYDPVFSSPPKDFETGIVVQKSFSRRYKTLSVTVKINYATLVKADEKQVSSLIKDAIIIGFDEIKCLPIKKFDMEAFYEDVNTILCDERWVTHPEDYQPEPFDYQVDFNNKLWRRL</sequence>
<dbReference type="Proteomes" id="UP000282759">
    <property type="component" value="Unassembled WGS sequence"/>
</dbReference>
<protein>
    <submittedName>
        <fullName evidence="1">Uncharacterized protein</fullName>
    </submittedName>
</protein>
<accession>A0A437MUH2</accession>
<gene>
    <name evidence="1" type="ORF">EOD41_04965</name>
</gene>
<comment type="caution">
    <text evidence="1">The sequence shown here is derived from an EMBL/GenBank/DDBJ whole genome shotgun (WGS) entry which is preliminary data.</text>
</comment>
<dbReference type="AlphaFoldDB" id="A0A437MUH2"/>
<dbReference type="OrthoDB" id="1339414at2"/>
<organism evidence="1 2">
    <name type="scientific">Mucilaginibacter limnophilus</name>
    <dbReference type="NCBI Taxonomy" id="1932778"/>
    <lineage>
        <taxon>Bacteria</taxon>
        <taxon>Pseudomonadati</taxon>
        <taxon>Bacteroidota</taxon>
        <taxon>Sphingobacteriia</taxon>
        <taxon>Sphingobacteriales</taxon>
        <taxon>Sphingobacteriaceae</taxon>
        <taxon>Mucilaginibacter</taxon>
    </lineage>
</organism>
<reference evidence="1 2" key="1">
    <citation type="submission" date="2019-01" db="EMBL/GenBank/DDBJ databases">
        <authorList>
            <person name="Chen W.-M."/>
        </authorList>
    </citation>
    <scope>NUCLEOTIDE SEQUENCE [LARGE SCALE GENOMIC DNA]</scope>
    <source>
        <strain evidence="1 2">YBJ-36</strain>
    </source>
</reference>
<proteinExistence type="predicted"/>
<evidence type="ECO:0000313" key="1">
    <source>
        <dbReference type="EMBL" id="RVU01318.1"/>
    </source>
</evidence>
<dbReference type="RefSeq" id="WP_127703693.1">
    <property type="nucleotide sequence ID" value="NZ_SACK01000002.1"/>
</dbReference>
<evidence type="ECO:0000313" key="2">
    <source>
        <dbReference type="Proteomes" id="UP000282759"/>
    </source>
</evidence>
<dbReference type="EMBL" id="SACK01000002">
    <property type="protein sequence ID" value="RVU01318.1"/>
    <property type="molecule type" value="Genomic_DNA"/>
</dbReference>
<keyword evidence="2" id="KW-1185">Reference proteome</keyword>